<dbReference type="InterPro" id="IPR007391">
    <property type="entry name" value="Vancomycin_resist_VanW"/>
</dbReference>
<dbReference type="Proteomes" id="UP000233440">
    <property type="component" value="Unassembled WGS sequence"/>
</dbReference>
<dbReference type="PANTHER" id="PTHR35788">
    <property type="entry name" value="EXPORTED PROTEIN-RELATED"/>
    <property type="match status" value="1"/>
</dbReference>
<dbReference type="OrthoDB" id="9813301at2"/>
<comment type="caution">
    <text evidence="1">The sequence shown here is derived from an EMBL/GenBank/DDBJ whole genome shotgun (WGS) entry which is preliminary data.</text>
</comment>
<dbReference type="Pfam" id="PF04294">
    <property type="entry name" value="VanW"/>
    <property type="match status" value="1"/>
</dbReference>
<evidence type="ECO:0008006" key="3">
    <source>
        <dbReference type="Google" id="ProtNLM"/>
    </source>
</evidence>
<dbReference type="PANTHER" id="PTHR35788:SF1">
    <property type="entry name" value="EXPORTED PROTEIN"/>
    <property type="match status" value="1"/>
</dbReference>
<dbReference type="InterPro" id="IPR052913">
    <property type="entry name" value="Glycopeptide_resist_protein"/>
</dbReference>
<proteinExistence type="predicted"/>
<dbReference type="AlphaFoldDB" id="A0A2N3LLT0"/>
<sequence length="301" mass="34282">MRLFLSLLLLSFYPTEENSIHLISDGKTLHSVQKADFVLPPFDQSVINEEKYDYYEQQISNKVLKNPINATIGENGKMISEKPGYKLDTYRFKQMFYQSYFQNGSASFEVPLQTIYPRVDSELLENLRSKSISRYVTYFNNSNKERTHNIRLAANAINGHVIFPGETFSFNKVVGKRTKAKGYLKAPVIVRGELSEGIGGGICQVSSTLFNAVDKASVEIVERYSHSRRVPYVPPNRDATVSWYGPDFKFKNPHNQPLLIRARVIGGQLFVNVLSSEDIHYKSKEIPSAPKNLPIEVDHEH</sequence>
<evidence type="ECO:0000313" key="1">
    <source>
        <dbReference type="EMBL" id="PKR85499.1"/>
    </source>
</evidence>
<protein>
    <recommendedName>
        <fullName evidence="3">Peptidoglycan binding domain-containing protein</fullName>
    </recommendedName>
</protein>
<dbReference type="EMBL" id="PIQO01000004">
    <property type="protein sequence ID" value="PKR85499.1"/>
    <property type="molecule type" value="Genomic_DNA"/>
</dbReference>
<keyword evidence="2" id="KW-1185">Reference proteome</keyword>
<accession>A0A2N3LLT0</accession>
<name>A0A2N3LLT0_9BACI</name>
<reference evidence="1 2" key="1">
    <citation type="submission" date="2017-11" db="EMBL/GenBank/DDBJ databases">
        <title>Bacillus camelliae sp. nov., isolated from pu'er tea.</title>
        <authorList>
            <person name="Niu L."/>
        </authorList>
    </citation>
    <scope>NUCLEOTIDE SEQUENCE [LARGE SCALE GENOMIC DNA]</scope>
    <source>
        <strain evidence="1 2">7578-1</strain>
    </source>
</reference>
<evidence type="ECO:0000313" key="2">
    <source>
        <dbReference type="Proteomes" id="UP000233440"/>
    </source>
</evidence>
<dbReference type="RefSeq" id="WP_101353549.1">
    <property type="nucleotide sequence ID" value="NZ_PIQO01000004.1"/>
</dbReference>
<gene>
    <name evidence="1" type="ORF">CWO92_07215</name>
</gene>
<organism evidence="1 2">
    <name type="scientific">Heyndrickxia camelliae</name>
    <dbReference type="NCBI Taxonomy" id="1707093"/>
    <lineage>
        <taxon>Bacteria</taxon>
        <taxon>Bacillati</taxon>
        <taxon>Bacillota</taxon>
        <taxon>Bacilli</taxon>
        <taxon>Bacillales</taxon>
        <taxon>Bacillaceae</taxon>
        <taxon>Heyndrickxia</taxon>
    </lineage>
</organism>